<comment type="caution">
    <text evidence="2">The sequence shown here is derived from an EMBL/GenBank/DDBJ whole genome shotgun (WGS) entry which is preliminary data.</text>
</comment>
<keyword evidence="3" id="KW-1185">Reference proteome</keyword>
<dbReference type="Proteomes" id="UP001410394">
    <property type="component" value="Unassembled WGS sequence"/>
</dbReference>
<proteinExistence type="predicted"/>
<dbReference type="EMBL" id="JBDIVE010000001">
    <property type="protein sequence ID" value="MEN3066885.1"/>
    <property type="molecule type" value="Genomic_DNA"/>
</dbReference>
<sequence>MRIPCPRYVSGVRRYRSTSFLVLLCCLLWFGRQAAPLHALTHALADLHVPLSAAAEHAPESPSHGRAACEQCLVFSDWNAALPALLRVALLSACFALLAQRVPDSRYQVLRRAYLSRAPPIHLV</sequence>
<evidence type="ECO:0000313" key="2">
    <source>
        <dbReference type="EMBL" id="MEN3066885.1"/>
    </source>
</evidence>
<feature type="transmembrane region" description="Helical" evidence="1">
    <location>
        <begin position="84"/>
        <end position="102"/>
    </location>
</feature>
<keyword evidence="1" id="KW-0812">Transmembrane</keyword>
<keyword evidence="1" id="KW-0472">Membrane</keyword>
<evidence type="ECO:0000313" key="3">
    <source>
        <dbReference type="Proteomes" id="UP001410394"/>
    </source>
</evidence>
<reference evidence="2 3" key="1">
    <citation type="journal article" date="2018" name="Int. J. Syst. Evol. Microbiol.">
        <title>Uliginosibacterium sediminicola sp. nov., isolated from freshwater sediment.</title>
        <authorList>
            <person name="Hwang W.M."/>
            <person name="Kim S.M."/>
            <person name="Kang K."/>
            <person name="Ahn T.Y."/>
        </authorList>
    </citation>
    <scope>NUCLEOTIDE SEQUENCE [LARGE SCALE GENOMIC DNA]</scope>
    <source>
        <strain evidence="2 3">M1-21</strain>
    </source>
</reference>
<protein>
    <recommendedName>
        <fullName evidence="4">DUF2946 domain-containing protein</fullName>
    </recommendedName>
</protein>
<evidence type="ECO:0000256" key="1">
    <source>
        <dbReference type="SAM" id="Phobius"/>
    </source>
</evidence>
<organism evidence="2 3">
    <name type="scientific">Uliginosibacterium sediminicola</name>
    <dbReference type="NCBI Taxonomy" id="2024550"/>
    <lineage>
        <taxon>Bacteria</taxon>
        <taxon>Pseudomonadati</taxon>
        <taxon>Pseudomonadota</taxon>
        <taxon>Betaproteobacteria</taxon>
        <taxon>Rhodocyclales</taxon>
        <taxon>Zoogloeaceae</taxon>
        <taxon>Uliginosibacterium</taxon>
    </lineage>
</organism>
<gene>
    <name evidence="2" type="ORF">ABDB84_00255</name>
</gene>
<accession>A0ABU9YT35</accession>
<name>A0ABU9YT35_9RHOO</name>
<keyword evidence="1" id="KW-1133">Transmembrane helix</keyword>
<evidence type="ECO:0008006" key="4">
    <source>
        <dbReference type="Google" id="ProtNLM"/>
    </source>
</evidence>